<evidence type="ECO:0000313" key="2">
    <source>
        <dbReference type="Proteomes" id="UP001062846"/>
    </source>
</evidence>
<comment type="caution">
    <text evidence="1">The sequence shown here is derived from an EMBL/GenBank/DDBJ whole genome shotgun (WGS) entry which is preliminary data.</text>
</comment>
<name>A0ACC0NUK9_RHOML</name>
<organism evidence="1 2">
    <name type="scientific">Rhododendron molle</name>
    <name type="common">Chinese azalea</name>
    <name type="synonym">Azalea mollis</name>
    <dbReference type="NCBI Taxonomy" id="49168"/>
    <lineage>
        <taxon>Eukaryota</taxon>
        <taxon>Viridiplantae</taxon>
        <taxon>Streptophyta</taxon>
        <taxon>Embryophyta</taxon>
        <taxon>Tracheophyta</taxon>
        <taxon>Spermatophyta</taxon>
        <taxon>Magnoliopsida</taxon>
        <taxon>eudicotyledons</taxon>
        <taxon>Gunneridae</taxon>
        <taxon>Pentapetalae</taxon>
        <taxon>asterids</taxon>
        <taxon>Ericales</taxon>
        <taxon>Ericaceae</taxon>
        <taxon>Ericoideae</taxon>
        <taxon>Rhodoreae</taxon>
        <taxon>Rhododendron</taxon>
    </lineage>
</organism>
<evidence type="ECO:0000313" key="1">
    <source>
        <dbReference type="EMBL" id="KAI8556666.1"/>
    </source>
</evidence>
<dbReference type="EMBL" id="CM046392">
    <property type="protein sequence ID" value="KAI8556666.1"/>
    <property type="molecule type" value="Genomic_DNA"/>
</dbReference>
<gene>
    <name evidence="1" type="ORF">RHMOL_Rhmol05G0271700</name>
</gene>
<keyword evidence="2" id="KW-1185">Reference proteome</keyword>
<protein>
    <submittedName>
        <fullName evidence="1">Uncharacterized protein</fullName>
    </submittedName>
</protein>
<sequence>MSNIDSDLMSYFEVLDLVKGLGIAPENANIYHKLPDCDLDGGLREIKSDRDVLDMFAIHSGRGSITVYVENVGVPLDVDEVVIVSPEEKEDSDGSESEKDGSECSERSINASDIEYFADGDEIFDSTEAVVASNVLAC</sequence>
<proteinExistence type="predicted"/>
<reference evidence="1" key="1">
    <citation type="submission" date="2022-02" db="EMBL/GenBank/DDBJ databases">
        <title>Plant Genome Project.</title>
        <authorList>
            <person name="Zhang R.-G."/>
        </authorList>
    </citation>
    <scope>NUCLEOTIDE SEQUENCE</scope>
    <source>
        <strain evidence="1">AT1</strain>
    </source>
</reference>
<dbReference type="Proteomes" id="UP001062846">
    <property type="component" value="Chromosome 5"/>
</dbReference>
<accession>A0ACC0NUK9</accession>